<dbReference type="OrthoDB" id="567788at2759"/>
<evidence type="ECO:0000256" key="5">
    <source>
        <dbReference type="ARBA" id="ARBA00023136"/>
    </source>
</evidence>
<evidence type="ECO:0000256" key="6">
    <source>
        <dbReference type="RuleBase" id="RU363132"/>
    </source>
</evidence>
<dbReference type="GO" id="GO:0009617">
    <property type="term" value="P:response to bacterium"/>
    <property type="evidence" value="ECO:0007669"/>
    <property type="project" value="InterPro"/>
</dbReference>
<feature type="domain" description="Reticulon" evidence="7">
    <location>
        <begin position="40"/>
        <end position="225"/>
    </location>
</feature>
<evidence type="ECO:0000259" key="7">
    <source>
        <dbReference type="PROSITE" id="PS50845"/>
    </source>
</evidence>
<gene>
    <name evidence="8" type="ORF">SELMODRAFT_167511</name>
</gene>
<dbReference type="Proteomes" id="UP000001514">
    <property type="component" value="Unassembled WGS sequence"/>
</dbReference>
<dbReference type="PANTHER" id="PTHR10994">
    <property type="entry name" value="RETICULON"/>
    <property type="match status" value="1"/>
</dbReference>
<proteinExistence type="predicted"/>
<dbReference type="STRING" id="88036.D8R2V6"/>
<accession>D8R2V6</accession>
<evidence type="ECO:0000256" key="3">
    <source>
        <dbReference type="ARBA" id="ARBA00022824"/>
    </source>
</evidence>
<evidence type="ECO:0000256" key="4">
    <source>
        <dbReference type="ARBA" id="ARBA00022989"/>
    </source>
</evidence>
<feature type="transmembrane region" description="Helical" evidence="6">
    <location>
        <begin position="72"/>
        <end position="94"/>
    </location>
</feature>
<keyword evidence="5 6" id="KW-0472">Membrane</keyword>
<keyword evidence="4 6" id="KW-1133">Transmembrane helix</keyword>
<dbReference type="InParanoid" id="D8R2V6"/>
<feature type="transmembrane region" description="Helical" evidence="6">
    <location>
        <begin position="167"/>
        <end position="185"/>
    </location>
</feature>
<feature type="transmembrane region" description="Helical" evidence="6">
    <location>
        <begin position="50"/>
        <end position="66"/>
    </location>
</feature>
<organism evidence="9">
    <name type="scientific">Selaginella moellendorffii</name>
    <name type="common">Spikemoss</name>
    <dbReference type="NCBI Taxonomy" id="88036"/>
    <lineage>
        <taxon>Eukaryota</taxon>
        <taxon>Viridiplantae</taxon>
        <taxon>Streptophyta</taxon>
        <taxon>Embryophyta</taxon>
        <taxon>Tracheophyta</taxon>
        <taxon>Lycopodiopsida</taxon>
        <taxon>Selaginellales</taxon>
        <taxon>Selaginellaceae</taxon>
        <taxon>Selaginella</taxon>
    </lineage>
</organism>
<dbReference type="GO" id="GO:0005789">
    <property type="term" value="C:endoplasmic reticulum membrane"/>
    <property type="evidence" value="ECO:0007669"/>
    <property type="project" value="UniProtKB-SubCell"/>
</dbReference>
<protein>
    <recommendedName>
        <fullName evidence="6">Reticulon-like protein</fullName>
    </recommendedName>
</protein>
<dbReference type="PANTHER" id="PTHR10994:SF193">
    <property type="entry name" value="RETICULON-LIKE PROTEIN"/>
    <property type="match status" value="1"/>
</dbReference>
<dbReference type="AlphaFoldDB" id="D8R2V6"/>
<name>D8R2V6_SELML</name>
<keyword evidence="3 6" id="KW-0256">Endoplasmic reticulum</keyword>
<keyword evidence="9" id="KW-1185">Reference proteome</keyword>
<dbReference type="Gramene" id="EFJ33172">
    <property type="protein sequence ID" value="EFJ33172"/>
    <property type="gene ID" value="SELMODRAFT_167511"/>
</dbReference>
<dbReference type="Pfam" id="PF02453">
    <property type="entry name" value="Reticulon"/>
    <property type="match status" value="1"/>
</dbReference>
<evidence type="ECO:0000313" key="9">
    <source>
        <dbReference type="Proteomes" id="UP000001514"/>
    </source>
</evidence>
<evidence type="ECO:0000256" key="2">
    <source>
        <dbReference type="ARBA" id="ARBA00022692"/>
    </source>
</evidence>
<reference evidence="8 9" key="1">
    <citation type="journal article" date="2011" name="Science">
        <title>The Selaginella genome identifies genetic changes associated with the evolution of vascular plants.</title>
        <authorList>
            <person name="Banks J.A."/>
            <person name="Nishiyama T."/>
            <person name="Hasebe M."/>
            <person name="Bowman J.L."/>
            <person name="Gribskov M."/>
            <person name="dePamphilis C."/>
            <person name="Albert V.A."/>
            <person name="Aono N."/>
            <person name="Aoyama T."/>
            <person name="Ambrose B.A."/>
            <person name="Ashton N.W."/>
            <person name="Axtell M.J."/>
            <person name="Barker E."/>
            <person name="Barker M.S."/>
            <person name="Bennetzen J.L."/>
            <person name="Bonawitz N.D."/>
            <person name="Chapple C."/>
            <person name="Cheng C."/>
            <person name="Correa L.G."/>
            <person name="Dacre M."/>
            <person name="DeBarry J."/>
            <person name="Dreyer I."/>
            <person name="Elias M."/>
            <person name="Engstrom E.M."/>
            <person name="Estelle M."/>
            <person name="Feng L."/>
            <person name="Finet C."/>
            <person name="Floyd S.K."/>
            <person name="Frommer W.B."/>
            <person name="Fujita T."/>
            <person name="Gramzow L."/>
            <person name="Gutensohn M."/>
            <person name="Harholt J."/>
            <person name="Hattori M."/>
            <person name="Heyl A."/>
            <person name="Hirai T."/>
            <person name="Hiwatashi Y."/>
            <person name="Ishikawa M."/>
            <person name="Iwata M."/>
            <person name="Karol K.G."/>
            <person name="Koehler B."/>
            <person name="Kolukisaoglu U."/>
            <person name="Kubo M."/>
            <person name="Kurata T."/>
            <person name="Lalonde S."/>
            <person name="Li K."/>
            <person name="Li Y."/>
            <person name="Litt A."/>
            <person name="Lyons E."/>
            <person name="Manning G."/>
            <person name="Maruyama T."/>
            <person name="Michael T.P."/>
            <person name="Mikami K."/>
            <person name="Miyazaki S."/>
            <person name="Morinaga S."/>
            <person name="Murata T."/>
            <person name="Mueller-Roeber B."/>
            <person name="Nelson D.R."/>
            <person name="Obara M."/>
            <person name="Oguri Y."/>
            <person name="Olmstead R.G."/>
            <person name="Onodera N."/>
            <person name="Petersen B.L."/>
            <person name="Pils B."/>
            <person name="Prigge M."/>
            <person name="Rensing S.A."/>
            <person name="Riano-Pachon D.M."/>
            <person name="Roberts A.W."/>
            <person name="Sato Y."/>
            <person name="Scheller H.V."/>
            <person name="Schulz B."/>
            <person name="Schulz C."/>
            <person name="Shakirov E.V."/>
            <person name="Shibagaki N."/>
            <person name="Shinohara N."/>
            <person name="Shippen D.E."/>
            <person name="Soerensen I."/>
            <person name="Sotooka R."/>
            <person name="Sugimoto N."/>
            <person name="Sugita M."/>
            <person name="Sumikawa N."/>
            <person name="Tanurdzic M."/>
            <person name="Theissen G."/>
            <person name="Ulvskov P."/>
            <person name="Wakazuki S."/>
            <person name="Weng J.K."/>
            <person name="Willats W.W."/>
            <person name="Wipf D."/>
            <person name="Wolf P.G."/>
            <person name="Yang L."/>
            <person name="Zimmer A.D."/>
            <person name="Zhu Q."/>
            <person name="Mitros T."/>
            <person name="Hellsten U."/>
            <person name="Loque D."/>
            <person name="Otillar R."/>
            <person name="Salamov A."/>
            <person name="Schmutz J."/>
            <person name="Shapiro H."/>
            <person name="Lindquist E."/>
            <person name="Lucas S."/>
            <person name="Rokhsar D."/>
            <person name="Grigoriev I.V."/>
        </authorList>
    </citation>
    <scope>NUCLEOTIDE SEQUENCE [LARGE SCALE GENOMIC DNA]</scope>
</reference>
<dbReference type="OMA" id="CGLWMVS"/>
<dbReference type="InterPro" id="IPR003388">
    <property type="entry name" value="Reticulon"/>
</dbReference>
<dbReference type="eggNOG" id="KOG1792">
    <property type="taxonomic scope" value="Eukaryota"/>
</dbReference>
<dbReference type="InterPro" id="IPR045064">
    <property type="entry name" value="Reticulon-like"/>
</dbReference>
<sequence length="225" mass="25091">MAPASDDTIQLPASTSADSSSRRLFAREKSVHELLGGGLLGDVLLWRKKHLSASVLGIATLIYVLFEWCGYTVLSVFCNSFLLITIVLFVWSLGASFTNRPPPRIPELQLSEKTVQDVAHTVQLQFNNAVGAFRSIVLERNYVLFLKAAAGLWLLSTVGSWTSLLTLLYIGVIVAHIVPFVYDKYEDKIEHYMKVAVSEGKKQYSKVDEMVVKKIPRAAKEKKSE</sequence>
<dbReference type="KEGG" id="smo:SELMODRAFT_167511"/>
<dbReference type="HOGENOM" id="CLU_066344_0_1_1"/>
<comment type="subcellular location">
    <subcellularLocation>
        <location evidence="1 6">Endoplasmic reticulum membrane</location>
        <topology evidence="1 6">Multi-pass membrane protein</topology>
    </subcellularLocation>
</comment>
<dbReference type="EMBL" id="GL377571">
    <property type="protein sequence ID" value="EFJ33172.1"/>
    <property type="molecule type" value="Genomic_DNA"/>
</dbReference>
<keyword evidence="2 6" id="KW-0812">Transmembrane</keyword>
<dbReference type="FunCoup" id="D8R2V6">
    <property type="interactions" value="3597"/>
</dbReference>
<dbReference type="PROSITE" id="PS50845">
    <property type="entry name" value="RETICULON"/>
    <property type="match status" value="1"/>
</dbReference>
<evidence type="ECO:0000313" key="8">
    <source>
        <dbReference type="EMBL" id="EFJ33172.1"/>
    </source>
</evidence>
<evidence type="ECO:0000256" key="1">
    <source>
        <dbReference type="ARBA" id="ARBA00004477"/>
    </source>
</evidence>